<protein>
    <submittedName>
        <fullName evidence="2">DsrE family protein</fullName>
    </submittedName>
</protein>
<dbReference type="PANTHER" id="PTHR37691:SF1">
    <property type="entry name" value="BLR3518 PROTEIN"/>
    <property type="match status" value="1"/>
</dbReference>
<reference evidence="2" key="1">
    <citation type="submission" date="2022-07" db="EMBL/GenBank/DDBJ databases">
        <authorList>
            <person name="Otstavnykh N."/>
            <person name="Isaeva M."/>
            <person name="Bystritskaya E."/>
        </authorList>
    </citation>
    <scope>NUCLEOTIDE SEQUENCE</scope>
    <source>
        <strain evidence="2">10Alg 79</strain>
    </source>
</reference>
<evidence type="ECO:0000313" key="3">
    <source>
        <dbReference type="Proteomes" id="UP001227162"/>
    </source>
</evidence>
<comment type="caution">
    <text evidence="2">The sequence shown here is derived from an EMBL/GenBank/DDBJ whole genome shotgun (WGS) entry which is preliminary data.</text>
</comment>
<dbReference type="Proteomes" id="UP001227162">
    <property type="component" value="Unassembled WGS sequence"/>
</dbReference>
<keyword evidence="3" id="KW-1185">Reference proteome</keyword>
<proteinExistence type="predicted"/>
<dbReference type="AlphaFoldDB" id="A0AAJ1X5X2"/>
<dbReference type="Pfam" id="PF02635">
    <property type="entry name" value="DsrE"/>
    <property type="match status" value="1"/>
</dbReference>
<keyword evidence="1" id="KW-0732">Signal</keyword>
<feature type="chain" id="PRO_5042604692" evidence="1">
    <location>
        <begin position="24"/>
        <end position="147"/>
    </location>
</feature>
<evidence type="ECO:0000256" key="1">
    <source>
        <dbReference type="SAM" id="SignalP"/>
    </source>
</evidence>
<dbReference type="Gene3D" id="3.40.1260.10">
    <property type="entry name" value="DsrEFH-like"/>
    <property type="match status" value="1"/>
</dbReference>
<dbReference type="SUPFAM" id="SSF75169">
    <property type="entry name" value="DsrEFH-like"/>
    <property type="match status" value="1"/>
</dbReference>
<name>A0AAJ1X5X2_9RHOB</name>
<organism evidence="2 3">
    <name type="scientific">Rhodalgimonas zhirmunskyi</name>
    <dbReference type="NCBI Taxonomy" id="2964767"/>
    <lineage>
        <taxon>Bacteria</taxon>
        <taxon>Pseudomonadati</taxon>
        <taxon>Pseudomonadota</taxon>
        <taxon>Alphaproteobacteria</taxon>
        <taxon>Rhodobacterales</taxon>
        <taxon>Roseobacteraceae</taxon>
        <taxon>Rhodalgimonas</taxon>
    </lineage>
</organism>
<dbReference type="InterPro" id="IPR003787">
    <property type="entry name" value="Sulphur_relay_DsrE/F-like"/>
</dbReference>
<dbReference type="RefSeq" id="WP_317627298.1">
    <property type="nucleotide sequence ID" value="NZ_JANFFA010000005.1"/>
</dbReference>
<feature type="signal peptide" evidence="1">
    <location>
        <begin position="1"/>
        <end position="23"/>
    </location>
</feature>
<dbReference type="PANTHER" id="PTHR37691">
    <property type="entry name" value="BLR3518 PROTEIN"/>
    <property type="match status" value="1"/>
</dbReference>
<evidence type="ECO:0000313" key="2">
    <source>
        <dbReference type="EMBL" id="MDQ2095678.1"/>
    </source>
</evidence>
<dbReference type="EMBL" id="JANFFA010000005">
    <property type="protein sequence ID" value="MDQ2095678.1"/>
    <property type="molecule type" value="Genomic_DNA"/>
</dbReference>
<reference evidence="2" key="2">
    <citation type="submission" date="2023-04" db="EMBL/GenBank/DDBJ databases">
        <title>'Rhodoalgimonas zhirmunskyi' gen. nov., isolated from a red alga.</title>
        <authorList>
            <person name="Nedashkovskaya O.I."/>
            <person name="Otstavnykh N.Y."/>
            <person name="Bystritskaya E.P."/>
            <person name="Balabanova L.A."/>
            <person name="Isaeva M.P."/>
        </authorList>
    </citation>
    <scope>NUCLEOTIDE SEQUENCE</scope>
    <source>
        <strain evidence="2">10Alg 79</strain>
    </source>
</reference>
<dbReference type="InterPro" id="IPR027396">
    <property type="entry name" value="DsrEFH-like"/>
</dbReference>
<gene>
    <name evidence="2" type="ORF">NOI20_16290</name>
</gene>
<accession>A0AAJ1X5X2</accession>
<sequence length="147" mass="16006">MKHLILAAALAVAPIMAPMAALAEGVLHKVAVHVDDNDPHVMNMALNNVQNLINYYESQGDTAEVEIVTYGRGIHMLVDGKSPVADRVSTMSLEHENVRFSVCGNTYKRMSEKAGKDLTLLDEATMVPSGAVRLIELQEGGYAYLRP</sequence>